<dbReference type="CTD" id="8240406"/>
<reference evidence="9" key="2">
    <citation type="submission" date="2007-04" db="EMBL/GenBank/DDBJ databases">
        <title>The genome of the human body louse.</title>
        <authorList>
            <consortium name="The Human Body Louse Genome Consortium"/>
            <person name="Kirkness E."/>
            <person name="Walenz B."/>
            <person name="Hass B."/>
            <person name="Bruggner R."/>
            <person name="Strausberg R."/>
        </authorList>
    </citation>
    <scope>NUCLEOTIDE SEQUENCE</scope>
    <source>
        <strain evidence="9">USDA</strain>
    </source>
</reference>
<evidence type="ECO:0000313" key="9">
    <source>
        <dbReference type="EMBL" id="EEB19058.1"/>
    </source>
</evidence>
<evidence type="ECO:0000256" key="2">
    <source>
        <dbReference type="ARBA" id="ARBA00010349"/>
    </source>
</evidence>
<name>E0W0A2_PEDHC</name>
<keyword evidence="11" id="KW-1185">Reference proteome</keyword>
<dbReference type="STRING" id="121224.E0W0A2"/>
<dbReference type="Gene3D" id="3.30.720.10">
    <property type="entry name" value="Signal recognition particle alu RNA binding heterodimer, srp9/1"/>
    <property type="match status" value="1"/>
</dbReference>
<dbReference type="InterPro" id="IPR003210">
    <property type="entry name" value="Signal_recog_particle_SRP14"/>
</dbReference>
<accession>E0W0A2</accession>
<evidence type="ECO:0000256" key="7">
    <source>
        <dbReference type="ARBA" id="ARBA00023274"/>
    </source>
</evidence>
<evidence type="ECO:0000256" key="8">
    <source>
        <dbReference type="RuleBase" id="RU368100"/>
    </source>
</evidence>
<dbReference type="GO" id="GO:0005786">
    <property type="term" value="C:signal recognition particle, endoplasmic reticulum targeting"/>
    <property type="evidence" value="ECO:0007669"/>
    <property type="project" value="UniProtKB-UniRule"/>
</dbReference>
<dbReference type="PANTHER" id="PTHR12013">
    <property type="entry name" value="SIGNAL RECOGNITION PARTICLE 14 KD PROTEIN"/>
    <property type="match status" value="1"/>
</dbReference>
<dbReference type="eggNOG" id="KOG1761">
    <property type="taxonomic scope" value="Eukaryota"/>
</dbReference>
<dbReference type="RefSeq" id="XP_002431796.1">
    <property type="nucleotide sequence ID" value="XM_002431751.1"/>
</dbReference>
<dbReference type="KEGG" id="phu:Phum_PHUM548290"/>
<dbReference type="InParanoid" id="E0W0A2"/>
<dbReference type="SUPFAM" id="SSF54762">
    <property type="entry name" value="Signal recognition particle alu RNA binding heterodimer, SRP9/14"/>
    <property type="match status" value="1"/>
</dbReference>
<keyword evidence="7 8" id="KW-0687">Ribonucleoprotein</keyword>
<proteinExistence type="inferred from homology"/>
<dbReference type="EMBL" id="DS235857">
    <property type="protein sequence ID" value="EEB19058.1"/>
    <property type="molecule type" value="Genomic_DNA"/>
</dbReference>
<dbReference type="VEuPathDB" id="VectorBase:PHUM548290"/>
<dbReference type="FunCoup" id="E0W0A2">
    <property type="interactions" value="1005"/>
</dbReference>
<dbReference type="AlphaFoldDB" id="E0W0A2"/>
<keyword evidence="5 8" id="KW-0694">RNA-binding</keyword>
<dbReference type="InterPro" id="IPR009018">
    <property type="entry name" value="Signal_recog_particle_SRP9/14"/>
</dbReference>
<dbReference type="GeneID" id="8240406"/>
<protein>
    <recommendedName>
        <fullName evidence="3 8">Signal recognition particle 14 kDa protein</fullName>
        <shortName evidence="8">SRP14</shortName>
    </recommendedName>
</protein>
<dbReference type="GO" id="GO:0008312">
    <property type="term" value="F:7S RNA binding"/>
    <property type="evidence" value="ECO:0007669"/>
    <property type="project" value="UniProtKB-UniRule"/>
</dbReference>
<comment type="subcellular location">
    <subcellularLocation>
        <location evidence="1 8">Cytoplasm</location>
    </subcellularLocation>
</comment>
<dbReference type="EMBL" id="AAZO01006666">
    <property type="status" value="NOT_ANNOTATED_CDS"/>
    <property type="molecule type" value="Genomic_DNA"/>
</dbReference>
<comment type="similarity">
    <text evidence="2 8">Belongs to the SRP14 family.</text>
</comment>
<reference evidence="10" key="3">
    <citation type="submission" date="2021-02" db="UniProtKB">
        <authorList>
            <consortium name="EnsemblMetazoa"/>
        </authorList>
    </citation>
    <scope>IDENTIFICATION</scope>
    <source>
        <strain evidence="10">USDA</strain>
    </source>
</reference>
<evidence type="ECO:0000256" key="4">
    <source>
        <dbReference type="ARBA" id="ARBA00022490"/>
    </source>
</evidence>
<evidence type="ECO:0000313" key="11">
    <source>
        <dbReference type="Proteomes" id="UP000009046"/>
    </source>
</evidence>
<evidence type="ECO:0000256" key="5">
    <source>
        <dbReference type="ARBA" id="ARBA00022884"/>
    </source>
</evidence>
<dbReference type="HOGENOM" id="CLU_094309_2_1_1"/>
<evidence type="ECO:0000256" key="3">
    <source>
        <dbReference type="ARBA" id="ARBA00017926"/>
    </source>
</evidence>
<reference evidence="9" key="1">
    <citation type="submission" date="2007-04" db="EMBL/GenBank/DDBJ databases">
        <title>Annotation of Pediculus humanus corporis strain USDA.</title>
        <authorList>
            <person name="Kirkness E."/>
            <person name="Hannick L."/>
            <person name="Hass B."/>
            <person name="Bruggner R."/>
            <person name="Lawson D."/>
            <person name="Bidwell S."/>
            <person name="Joardar V."/>
            <person name="Caler E."/>
            <person name="Walenz B."/>
            <person name="Inman J."/>
            <person name="Schobel S."/>
            <person name="Galinsky K."/>
            <person name="Amedeo P."/>
            <person name="Strausberg R."/>
        </authorList>
    </citation>
    <scope>NUCLEOTIDE SEQUENCE</scope>
    <source>
        <strain evidence="9">USDA</strain>
    </source>
</reference>
<gene>
    <name evidence="10" type="primary">8240406</name>
    <name evidence="9" type="ORF">Phum_PHUM548290</name>
</gene>
<evidence type="ECO:0000256" key="6">
    <source>
        <dbReference type="ARBA" id="ARBA00023135"/>
    </source>
</evidence>
<sequence length="107" mass="12216">MVLLSNEAFLTELTKFFQKSRLKGSVSLTMKRYDGRTTPIPREGKKPLPPPSEYHCLMRATYKTKKISTVIHQKDVSKFQAAYCILLKGNLDGLKKLKKSKNKPKTT</sequence>
<keyword evidence="6 8" id="KW-0733">Signal recognition particle</keyword>
<dbReference type="GO" id="GO:0006614">
    <property type="term" value="P:SRP-dependent cotranslational protein targeting to membrane"/>
    <property type="evidence" value="ECO:0007669"/>
    <property type="project" value="UniProtKB-UniRule"/>
</dbReference>
<dbReference type="OrthoDB" id="19209at2759"/>
<dbReference type="Proteomes" id="UP000009046">
    <property type="component" value="Unassembled WGS sequence"/>
</dbReference>
<evidence type="ECO:0000256" key="1">
    <source>
        <dbReference type="ARBA" id="ARBA00004496"/>
    </source>
</evidence>
<organism>
    <name type="scientific">Pediculus humanus subsp. corporis</name>
    <name type="common">Body louse</name>
    <dbReference type="NCBI Taxonomy" id="121224"/>
    <lineage>
        <taxon>Eukaryota</taxon>
        <taxon>Metazoa</taxon>
        <taxon>Ecdysozoa</taxon>
        <taxon>Arthropoda</taxon>
        <taxon>Hexapoda</taxon>
        <taxon>Insecta</taxon>
        <taxon>Pterygota</taxon>
        <taxon>Neoptera</taxon>
        <taxon>Paraneoptera</taxon>
        <taxon>Psocodea</taxon>
        <taxon>Troctomorpha</taxon>
        <taxon>Phthiraptera</taxon>
        <taxon>Anoplura</taxon>
        <taxon>Pediculidae</taxon>
        <taxon>Pediculus</taxon>
    </lineage>
</organism>
<evidence type="ECO:0000313" key="10">
    <source>
        <dbReference type="EnsemblMetazoa" id="PHUM548290-PA"/>
    </source>
</evidence>
<comment type="subunit">
    <text evidence="8">Heterodimer with SRP9; binds RNA as heterodimer. Component of a signal recognition particle (SRP) complex that consists of a 7SL RNA molecule of 300 nucleotides and six protein subunits: SRP72, SRP68, SRP54, SRP19, SRP14 and SRP9.</text>
</comment>
<dbReference type="Pfam" id="PF02290">
    <property type="entry name" value="SRP14"/>
    <property type="match status" value="1"/>
</dbReference>
<dbReference type="GO" id="GO:0030942">
    <property type="term" value="F:endoplasmic reticulum signal peptide binding"/>
    <property type="evidence" value="ECO:0007669"/>
    <property type="project" value="UniProtKB-UniRule"/>
</dbReference>
<dbReference type="EnsemblMetazoa" id="PHUM548290-RA">
    <property type="protein sequence ID" value="PHUM548290-PA"/>
    <property type="gene ID" value="PHUM548290"/>
</dbReference>
<dbReference type="OMA" id="RFNGHNK"/>
<comment type="function">
    <text evidence="8">Component of the signal recognition particle (SRP) complex, a ribonucleoprotein complex that mediates the cotranslational targeting of secretory and membrane proteins to the endoplasmic reticulum (ER). SRP9 together with SRP14 and the Alu portion of the SRP RNA, constitutes the elongation arrest domain of SRP. The complex of SRP9 and SRP14 is required for SRP RNA binding.</text>
</comment>
<keyword evidence="4 8" id="KW-0963">Cytoplasm</keyword>
<dbReference type="FunFam" id="3.30.720.10:FF:000003">
    <property type="entry name" value="Signal recognition particle 14"/>
    <property type="match status" value="1"/>
</dbReference>